<feature type="compositionally biased region" description="Low complexity" evidence="1">
    <location>
        <begin position="41"/>
        <end position="55"/>
    </location>
</feature>
<keyword evidence="3" id="KW-1185">Reference proteome</keyword>
<dbReference type="OrthoDB" id="441172at2759"/>
<evidence type="ECO:0000256" key="1">
    <source>
        <dbReference type="SAM" id="MobiDB-lite"/>
    </source>
</evidence>
<dbReference type="Proteomes" id="UP000314294">
    <property type="component" value="Unassembled WGS sequence"/>
</dbReference>
<protein>
    <submittedName>
        <fullName evidence="2">Charged multivesicular body protein 6</fullName>
    </submittedName>
</protein>
<name>A0A4Z2EYN4_9TELE</name>
<feature type="compositionally biased region" description="Basic and acidic residues" evidence="1">
    <location>
        <begin position="26"/>
        <end position="35"/>
    </location>
</feature>
<dbReference type="AlphaFoldDB" id="A0A4Z2EYN4"/>
<comment type="caution">
    <text evidence="2">The sequence shown here is derived from an EMBL/GenBank/DDBJ whole genome shotgun (WGS) entry which is preliminary data.</text>
</comment>
<feature type="compositionally biased region" description="Basic residues" evidence="1">
    <location>
        <begin position="1"/>
        <end position="11"/>
    </location>
</feature>
<reference evidence="2 3" key="1">
    <citation type="submission" date="2019-03" db="EMBL/GenBank/DDBJ databases">
        <title>First draft genome of Liparis tanakae, snailfish: a comprehensive survey of snailfish specific genes.</title>
        <authorList>
            <person name="Kim W."/>
            <person name="Song I."/>
            <person name="Jeong J.-H."/>
            <person name="Kim D."/>
            <person name="Kim S."/>
            <person name="Ryu S."/>
            <person name="Song J.Y."/>
            <person name="Lee S.K."/>
        </authorList>
    </citation>
    <scope>NUCLEOTIDE SEQUENCE [LARGE SCALE GENOMIC DNA]</scope>
    <source>
        <tissue evidence="2">Muscle</tissue>
    </source>
</reference>
<evidence type="ECO:0000313" key="2">
    <source>
        <dbReference type="EMBL" id="TNN33878.1"/>
    </source>
</evidence>
<organism evidence="2 3">
    <name type="scientific">Liparis tanakae</name>
    <name type="common">Tanaka's snailfish</name>
    <dbReference type="NCBI Taxonomy" id="230148"/>
    <lineage>
        <taxon>Eukaryota</taxon>
        <taxon>Metazoa</taxon>
        <taxon>Chordata</taxon>
        <taxon>Craniata</taxon>
        <taxon>Vertebrata</taxon>
        <taxon>Euteleostomi</taxon>
        <taxon>Actinopterygii</taxon>
        <taxon>Neopterygii</taxon>
        <taxon>Teleostei</taxon>
        <taxon>Neoteleostei</taxon>
        <taxon>Acanthomorphata</taxon>
        <taxon>Eupercaria</taxon>
        <taxon>Perciformes</taxon>
        <taxon>Cottioidei</taxon>
        <taxon>Cottales</taxon>
        <taxon>Liparidae</taxon>
        <taxon>Liparis</taxon>
    </lineage>
</organism>
<accession>A0A4Z2EYN4</accession>
<feature type="compositionally biased region" description="Low complexity" evidence="1">
    <location>
        <begin position="87"/>
        <end position="98"/>
    </location>
</feature>
<feature type="region of interest" description="Disordered" evidence="1">
    <location>
        <begin position="1"/>
        <end position="98"/>
    </location>
</feature>
<proteinExistence type="predicted"/>
<sequence length="98" mass="10649">MGNLFGKKKQSRVTEQDKAVLGTIQEEARAGDARRLKNRGPTSTSPSSSWRTPLPLENPPPPGEPPSLWRTLLPLENPPPSGEPSIRRSLSSAARLQA</sequence>
<evidence type="ECO:0000313" key="3">
    <source>
        <dbReference type="Proteomes" id="UP000314294"/>
    </source>
</evidence>
<feature type="compositionally biased region" description="Pro residues" evidence="1">
    <location>
        <begin position="56"/>
        <end position="65"/>
    </location>
</feature>
<dbReference type="EMBL" id="SRLO01002102">
    <property type="protein sequence ID" value="TNN33878.1"/>
    <property type="molecule type" value="Genomic_DNA"/>
</dbReference>
<gene>
    <name evidence="2" type="primary">CHMP6_1</name>
    <name evidence="2" type="ORF">EYF80_055961</name>
</gene>